<sequence>MHLEDGSLINPLSMMTKENKKREKIKNERKTKNDKILMI</sequence>
<gene>
    <name evidence="2" type="ORF">Harvfovirus23_3</name>
</gene>
<accession>A0A3G5A4V6</accession>
<organism evidence="2">
    <name type="scientific">Harvfovirus sp</name>
    <dbReference type="NCBI Taxonomy" id="2487768"/>
    <lineage>
        <taxon>Viruses</taxon>
        <taxon>Varidnaviria</taxon>
        <taxon>Bamfordvirae</taxon>
        <taxon>Nucleocytoviricota</taxon>
        <taxon>Megaviricetes</taxon>
        <taxon>Imitervirales</taxon>
        <taxon>Mimiviridae</taxon>
        <taxon>Klosneuvirinae</taxon>
    </lineage>
</organism>
<reference evidence="2" key="1">
    <citation type="submission" date="2018-10" db="EMBL/GenBank/DDBJ databases">
        <title>Hidden diversity of soil giant viruses.</title>
        <authorList>
            <person name="Schulz F."/>
            <person name="Alteio L."/>
            <person name="Goudeau D."/>
            <person name="Ryan E.M."/>
            <person name="Malmstrom R.R."/>
            <person name="Blanchard J."/>
            <person name="Woyke T."/>
        </authorList>
    </citation>
    <scope>NUCLEOTIDE SEQUENCE</scope>
    <source>
        <strain evidence="2">HAV1</strain>
    </source>
</reference>
<evidence type="ECO:0000313" key="2">
    <source>
        <dbReference type="EMBL" id="AYV81251.1"/>
    </source>
</evidence>
<proteinExistence type="predicted"/>
<protein>
    <submittedName>
        <fullName evidence="2">Uncharacterized protein</fullName>
    </submittedName>
</protein>
<name>A0A3G5A4V6_9VIRU</name>
<evidence type="ECO:0000256" key="1">
    <source>
        <dbReference type="SAM" id="MobiDB-lite"/>
    </source>
</evidence>
<feature type="region of interest" description="Disordered" evidence="1">
    <location>
        <begin position="1"/>
        <end position="39"/>
    </location>
</feature>
<feature type="compositionally biased region" description="Basic and acidic residues" evidence="1">
    <location>
        <begin position="17"/>
        <end position="39"/>
    </location>
</feature>
<dbReference type="EMBL" id="MK072265">
    <property type="protein sequence ID" value="AYV81251.1"/>
    <property type="molecule type" value="Genomic_DNA"/>
</dbReference>